<dbReference type="EMBL" id="JAOTPO010000016">
    <property type="protein sequence ID" value="MDE5415495.1"/>
    <property type="molecule type" value="Genomic_DNA"/>
</dbReference>
<dbReference type="Proteomes" id="UP001148125">
    <property type="component" value="Unassembled WGS sequence"/>
</dbReference>
<protein>
    <recommendedName>
        <fullName evidence="3">Sigma-70 family RNA polymerase sigma factor</fullName>
    </recommendedName>
</protein>
<dbReference type="InterPro" id="IPR013324">
    <property type="entry name" value="RNA_pol_sigma_r3/r4-like"/>
</dbReference>
<sequence length="171" mass="20005">MRDLMTIFIDFKSGNTEAFLELIENKYVSSIIKTTVSKTLHFEEDEIVSEIYIMITSRANNLIFNSSPQVTSYLNQAIRGLVKNLSEKRASQQHRECEYNEALQNTFTFPNEDTLEENEITNLLMDKPFLRERILEDKTYQQIASKHGVTLAKVYRDTKKSEEQIRDLLKK</sequence>
<dbReference type="RefSeq" id="WP_275120097.1">
    <property type="nucleotide sequence ID" value="NZ_JAOTPO010000016.1"/>
</dbReference>
<keyword evidence="2" id="KW-1185">Reference proteome</keyword>
<name>A0ABT5VJ60_9BACI</name>
<gene>
    <name evidence="1" type="ORF">N7Z68_19205</name>
</gene>
<evidence type="ECO:0000313" key="2">
    <source>
        <dbReference type="Proteomes" id="UP001148125"/>
    </source>
</evidence>
<dbReference type="SUPFAM" id="SSF88659">
    <property type="entry name" value="Sigma3 and sigma4 domains of RNA polymerase sigma factors"/>
    <property type="match status" value="1"/>
</dbReference>
<proteinExistence type="predicted"/>
<evidence type="ECO:0008006" key="3">
    <source>
        <dbReference type="Google" id="ProtNLM"/>
    </source>
</evidence>
<accession>A0ABT5VJ60</accession>
<reference evidence="1" key="1">
    <citation type="submission" date="2024-05" db="EMBL/GenBank/DDBJ databases">
        <title>Alkalihalobacillus sp. strain MEB203 novel alkaliphilic bacterium from Lonar Lake, India.</title>
        <authorList>
            <person name="Joshi A."/>
            <person name="Thite S."/>
            <person name="Mengade P."/>
        </authorList>
    </citation>
    <scope>NUCLEOTIDE SEQUENCE</scope>
    <source>
        <strain evidence="1">MEB 203</strain>
    </source>
</reference>
<comment type="caution">
    <text evidence="1">The sequence shown here is derived from an EMBL/GenBank/DDBJ whole genome shotgun (WGS) entry which is preliminary data.</text>
</comment>
<evidence type="ECO:0000313" key="1">
    <source>
        <dbReference type="EMBL" id="MDE5415495.1"/>
    </source>
</evidence>
<organism evidence="1 2">
    <name type="scientific">Alkalihalobacterium chitinilyticum</name>
    <dbReference type="NCBI Taxonomy" id="2980103"/>
    <lineage>
        <taxon>Bacteria</taxon>
        <taxon>Bacillati</taxon>
        <taxon>Bacillota</taxon>
        <taxon>Bacilli</taxon>
        <taxon>Bacillales</taxon>
        <taxon>Bacillaceae</taxon>
        <taxon>Alkalihalobacterium</taxon>
    </lineage>
</organism>